<proteinExistence type="predicted"/>
<keyword evidence="3" id="KW-0804">Transcription</keyword>
<dbReference type="InterPro" id="IPR036388">
    <property type="entry name" value="WH-like_DNA-bd_sf"/>
</dbReference>
<organism evidence="5 6">
    <name type="scientific">Bifidobacterium asteroides</name>
    <dbReference type="NCBI Taxonomy" id="1684"/>
    <lineage>
        <taxon>Bacteria</taxon>
        <taxon>Bacillati</taxon>
        <taxon>Actinomycetota</taxon>
        <taxon>Actinomycetes</taxon>
        <taxon>Bifidobacteriales</taxon>
        <taxon>Bifidobacteriaceae</taxon>
        <taxon>Bifidobacterium</taxon>
    </lineage>
</organism>
<dbReference type="Gene3D" id="1.10.10.10">
    <property type="entry name" value="Winged helix-like DNA-binding domain superfamily/Winged helix DNA-binding domain"/>
    <property type="match status" value="1"/>
</dbReference>
<protein>
    <submittedName>
        <fullName evidence="5">Transcriptional regulator</fullName>
    </submittedName>
</protein>
<feature type="domain" description="HTH marR-type" evidence="4">
    <location>
        <begin position="27"/>
        <end position="163"/>
    </location>
</feature>
<comment type="caution">
    <text evidence="5">The sequence shown here is derived from an EMBL/GenBank/DDBJ whole genome shotgun (WGS) entry which is preliminary data.</text>
</comment>
<dbReference type="SMART" id="SM00347">
    <property type="entry name" value="HTH_MARR"/>
    <property type="match status" value="1"/>
</dbReference>
<evidence type="ECO:0000256" key="1">
    <source>
        <dbReference type="ARBA" id="ARBA00023015"/>
    </source>
</evidence>
<name>A0A318M9N7_9BIFI</name>
<dbReference type="EMBL" id="QGLL01000006">
    <property type="protein sequence ID" value="PXY82694.1"/>
    <property type="molecule type" value="Genomic_DNA"/>
</dbReference>
<evidence type="ECO:0000313" key="6">
    <source>
        <dbReference type="Proteomes" id="UP000247744"/>
    </source>
</evidence>
<keyword evidence="2" id="KW-0238">DNA-binding</keyword>
<keyword evidence="1" id="KW-0805">Transcription regulation</keyword>
<evidence type="ECO:0000256" key="3">
    <source>
        <dbReference type="ARBA" id="ARBA00023163"/>
    </source>
</evidence>
<dbReference type="PANTHER" id="PTHR42756">
    <property type="entry name" value="TRANSCRIPTIONAL REGULATOR, MARR"/>
    <property type="match status" value="1"/>
</dbReference>
<dbReference type="OrthoDB" id="8966183at2"/>
<sequence>MRSIVPAELFDLSYQLGGTAMLKKSHYHNLSTCIAGIYRHARNDASQYTGESILRGTQGDLIVYLYDHPGLSQRQIARDLCVDPSLLARDLKALKAQGLVSSEQNPADHRVNIIALTRPGADIARRRIRSINNWWTELFNQNPDINPETFQAELRCVYNRLLANQL</sequence>
<evidence type="ECO:0000313" key="5">
    <source>
        <dbReference type="EMBL" id="PXY82694.1"/>
    </source>
</evidence>
<dbReference type="GO" id="GO:0003700">
    <property type="term" value="F:DNA-binding transcription factor activity"/>
    <property type="evidence" value="ECO:0007669"/>
    <property type="project" value="InterPro"/>
</dbReference>
<reference evidence="5 6" key="1">
    <citation type="submission" date="2018-05" db="EMBL/GenBank/DDBJ databases">
        <title>Reference genomes for bee gut microbiota database.</title>
        <authorList>
            <person name="Ellegaard K.M."/>
        </authorList>
    </citation>
    <scope>NUCLEOTIDE SEQUENCE [LARGE SCALE GENOMIC DNA]</scope>
    <source>
        <strain evidence="5 6">ESL0200</strain>
    </source>
</reference>
<gene>
    <name evidence="5" type="ORF">DKK75_02935</name>
</gene>
<dbReference type="SUPFAM" id="SSF46785">
    <property type="entry name" value="Winged helix' DNA-binding domain"/>
    <property type="match status" value="1"/>
</dbReference>
<dbReference type="Pfam" id="PF01047">
    <property type="entry name" value="MarR"/>
    <property type="match status" value="1"/>
</dbReference>
<dbReference type="PROSITE" id="PS50995">
    <property type="entry name" value="HTH_MARR_2"/>
    <property type="match status" value="1"/>
</dbReference>
<dbReference type="InterPro" id="IPR036390">
    <property type="entry name" value="WH_DNA-bd_sf"/>
</dbReference>
<evidence type="ECO:0000256" key="2">
    <source>
        <dbReference type="ARBA" id="ARBA00023125"/>
    </source>
</evidence>
<dbReference type="InterPro" id="IPR000835">
    <property type="entry name" value="HTH_MarR-typ"/>
</dbReference>
<evidence type="ECO:0000259" key="4">
    <source>
        <dbReference type="PROSITE" id="PS50995"/>
    </source>
</evidence>
<accession>A0A318M9N7</accession>
<dbReference type="PANTHER" id="PTHR42756:SF1">
    <property type="entry name" value="TRANSCRIPTIONAL REPRESSOR OF EMRAB OPERON"/>
    <property type="match status" value="1"/>
</dbReference>
<dbReference type="Proteomes" id="UP000247744">
    <property type="component" value="Unassembled WGS sequence"/>
</dbReference>
<dbReference type="GO" id="GO:0003677">
    <property type="term" value="F:DNA binding"/>
    <property type="evidence" value="ECO:0007669"/>
    <property type="project" value="UniProtKB-KW"/>
</dbReference>
<dbReference type="AlphaFoldDB" id="A0A318M9N7"/>